<comment type="caution">
    <text evidence="2">The sequence shown here is derived from an EMBL/GenBank/DDBJ whole genome shotgun (WGS) entry which is preliminary data.</text>
</comment>
<keyword evidence="3" id="KW-1185">Reference proteome</keyword>
<organism evidence="2 3">
    <name type="scientific">Georgenia thermotolerans</name>
    <dbReference type="NCBI Taxonomy" id="527326"/>
    <lineage>
        <taxon>Bacteria</taxon>
        <taxon>Bacillati</taxon>
        <taxon>Actinomycetota</taxon>
        <taxon>Actinomycetes</taxon>
        <taxon>Micrococcales</taxon>
        <taxon>Bogoriellaceae</taxon>
        <taxon>Georgenia</taxon>
    </lineage>
</organism>
<proteinExistence type="predicted"/>
<feature type="region of interest" description="Disordered" evidence="1">
    <location>
        <begin position="1"/>
        <end position="25"/>
    </location>
</feature>
<protein>
    <submittedName>
        <fullName evidence="2">SIR2 family protein</fullName>
    </submittedName>
</protein>
<dbReference type="OrthoDB" id="9808492at2"/>
<dbReference type="Pfam" id="PF13289">
    <property type="entry name" value="SIR2_2"/>
    <property type="match status" value="1"/>
</dbReference>
<dbReference type="Proteomes" id="UP000451860">
    <property type="component" value="Unassembled WGS sequence"/>
</dbReference>
<dbReference type="AlphaFoldDB" id="A0A7J5UK59"/>
<dbReference type="EMBL" id="WHJE01000159">
    <property type="protein sequence ID" value="KAE8762514.1"/>
    <property type="molecule type" value="Genomic_DNA"/>
</dbReference>
<evidence type="ECO:0000313" key="2">
    <source>
        <dbReference type="EMBL" id="KAE8762514.1"/>
    </source>
</evidence>
<evidence type="ECO:0000313" key="3">
    <source>
        <dbReference type="Proteomes" id="UP000451860"/>
    </source>
</evidence>
<accession>A0A7J5UK59</accession>
<sequence>MTVHTPTDDLALTPTDNSAPRPTHDPVAVAADLAAKLATRSRHVCLLLGAGTSCAAGLPDVNVLLSRVLESLDGAGRQLAEDLYRDRNLEEGLTRLRRIRALLSPGEEFAGFTPETALDLEMKITASIIDNLQAPAPDLAAVTAFASWAAGEFYLKPIEVFTVNYDLLIETGLELVGASYFDGFVGSLRAHFRPDLVEPRDTAVDQLPNSFVRLWKLHGSLNWLAAENGTVVRTGSAVAQQDMAAIYPSDEKYDQSRRVPFVVLHDRLRRALAEPETFTLVSGYSFGDAHLNEVLFDAARRYPRSEIAVFCYSSIPDELVTNIQPNITVVAASEAIISGERRDWGKPEASMTPEVWNGSSCQLGDFTSLSRFLAKARRIPGNGLESVPVEGTIGDAN</sequence>
<evidence type="ECO:0000256" key="1">
    <source>
        <dbReference type="SAM" id="MobiDB-lite"/>
    </source>
</evidence>
<gene>
    <name evidence="2" type="ORF">GB883_18940</name>
</gene>
<reference evidence="2 3" key="1">
    <citation type="submission" date="2019-10" db="EMBL/GenBank/DDBJ databases">
        <title>Georgenia wutianyii sp. nov. and Georgenia yuyongxinii sp. nov. isolated from plateau pika (Ochotona curzoniae) in the Qinghai-Tibet plateau of China.</title>
        <authorList>
            <person name="Tian Z."/>
        </authorList>
    </citation>
    <scope>NUCLEOTIDE SEQUENCE [LARGE SCALE GENOMIC DNA]</scope>
    <source>
        <strain evidence="2 3">DSM 21501</strain>
    </source>
</reference>
<name>A0A7J5UK59_9MICO</name>